<keyword evidence="2" id="KW-0813">Transport</keyword>
<evidence type="ECO:0000256" key="8">
    <source>
        <dbReference type="ARBA" id="ARBA00022927"/>
    </source>
</evidence>
<dbReference type="GO" id="GO:0003400">
    <property type="term" value="P:regulation of COPII vesicle coating"/>
    <property type="evidence" value="ECO:0007669"/>
    <property type="project" value="TreeGrafter"/>
</dbReference>
<dbReference type="Proteomes" id="UP001140949">
    <property type="component" value="Unassembled WGS sequence"/>
</dbReference>
<comment type="subcellular location">
    <subcellularLocation>
        <location evidence="1">Endoplasmic reticulum membrane</location>
        <topology evidence="1">Single-pass membrane protein</topology>
    </subcellularLocation>
</comment>
<reference evidence="12" key="1">
    <citation type="journal article" date="2023" name="GigaByte">
        <title>Genome assembly of the bearded iris, Iris pallida Lam.</title>
        <authorList>
            <person name="Bruccoleri R.E."/>
            <person name="Oakeley E.J."/>
            <person name="Faust A.M.E."/>
            <person name="Altorfer M."/>
            <person name="Dessus-Babus S."/>
            <person name="Burckhardt D."/>
            <person name="Oertli M."/>
            <person name="Naumann U."/>
            <person name="Petersen F."/>
            <person name="Wong J."/>
        </authorList>
    </citation>
    <scope>NUCLEOTIDE SEQUENCE</scope>
    <source>
        <strain evidence="12">GSM-AAB239-AS_SAM_17_03QT</strain>
    </source>
</reference>
<keyword evidence="10 11" id="KW-0472">Membrane</keyword>
<dbReference type="GO" id="GO:0015031">
    <property type="term" value="P:protein transport"/>
    <property type="evidence" value="ECO:0007669"/>
    <property type="project" value="UniProtKB-KW"/>
</dbReference>
<keyword evidence="5" id="KW-0677">Repeat</keyword>
<keyword evidence="3" id="KW-0853">WD repeat</keyword>
<dbReference type="GO" id="GO:0006888">
    <property type="term" value="P:endoplasmic reticulum to Golgi vesicle-mediated transport"/>
    <property type="evidence" value="ECO:0007669"/>
    <property type="project" value="TreeGrafter"/>
</dbReference>
<keyword evidence="6" id="KW-0256">Endoplasmic reticulum</keyword>
<evidence type="ECO:0000256" key="10">
    <source>
        <dbReference type="ARBA" id="ARBA00023136"/>
    </source>
</evidence>
<dbReference type="GO" id="GO:0005789">
    <property type="term" value="C:endoplasmic reticulum membrane"/>
    <property type="evidence" value="ECO:0007669"/>
    <property type="project" value="UniProtKB-SubCell"/>
</dbReference>
<keyword evidence="9 11" id="KW-1133">Transmembrane helix</keyword>
<sequence>MSYLIGGESGVLRERGRGKPTMTKRRELLPCCKTYGFPVYCAACVPINRISPSPTPSADTDDRLFVALGGGGGEGRSGVPNVLVLSAFDYASGSLSDHPVCRLETGKELPYRMALHPGGDGIICSFPNSCRWFEWDFPESEQPSTLVLKSSEKVLTQLADVGQQLALAFDAEGSILAVGGEDGHLRVFKWPSMEIIIDENDAHTSVKDLDFSSDSKYLVSLWSSGPCRVWDLTSSTVAASLSREDGEKFGFCRFSQSTDGNQMICVTAMHGDHGKILSWNLNSWGRVGSKKITRDSISAFTASTDGKLLALGTVEGNILILNSPKLQVLKTVKKAHIGLVTALVFSQDSRALVSTSFDYTASVTLNEDKKKSGLSMSLIILVVLLSVLVYLMIEKMYLRLPAI</sequence>
<evidence type="ECO:0000256" key="2">
    <source>
        <dbReference type="ARBA" id="ARBA00022448"/>
    </source>
</evidence>
<dbReference type="FunFam" id="2.130.10.10:FF:000612">
    <property type="entry name" value="SEC12-like protein 2"/>
    <property type="match status" value="1"/>
</dbReference>
<dbReference type="Gene3D" id="2.130.10.10">
    <property type="entry name" value="YVTN repeat-like/Quinoprotein amine dehydrogenase"/>
    <property type="match status" value="1"/>
</dbReference>
<keyword evidence="13" id="KW-1185">Reference proteome</keyword>
<dbReference type="GO" id="GO:0005085">
    <property type="term" value="F:guanyl-nucleotide exchange factor activity"/>
    <property type="evidence" value="ECO:0007669"/>
    <property type="project" value="InterPro"/>
</dbReference>
<comment type="caution">
    <text evidence="12">The sequence shown here is derived from an EMBL/GenBank/DDBJ whole genome shotgun (WGS) entry which is preliminary data.</text>
</comment>
<proteinExistence type="predicted"/>
<evidence type="ECO:0000256" key="7">
    <source>
        <dbReference type="ARBA" id="ARBA00022892"/>
    </source>
</evidence>
<dbReference type="PANTHER" id="PTHR23284">
    <property type="entry name" value="PROLACTIN REGULATORY ELEMENT BINDING PROTEIN"/>
    <property type="match status" value="1"/>
</dbReference>
<evidence type="ECO:0000313" key="12">
    <source>
        <dbReference type="EMBL" id="KAJ6826607.1"/>
    </source>
</evidence>
<dbReference type="SUPFAM" id="SSF50998">
    <property type="entry name" value="Quinoprotein alcohol dehydrogenase-like"/>
    <property type="match status" value="1"/>
</dbReference>
<evidence type="ECO:0000256" key="11">
    <source>
        <dbReference type="SAM" id="Phobius"/>
    </source>
</evidence>
<evidence type="ECO:0000256" key="4">
    <source>
        <dbReference type="ARBA" id="ARBA00022692"/>
    </source>
</evidence>
<dbReference type="SMART" id="SM00320">
    <property type="entry name" value="WD40"/>
    <property type="match status" value="4"/>
</dbReference>
<reference evidence="12" key="2">
    <citation type="submission" date="2023-04" db="EMBL/GenBank/DDBJ databases">
        <authorList>
            <person name="Bruccoleri R.E."/>
            <person name="Oakeley E.J."/>
            <person name="Faust A.-M."/>
            <person name="Dessus-Babus S."/>
            <person name="Altorfer M."/>
            <person name="Burckhardt D."/>
            <person name="Oertli M."/>
            <person name="Naumann U."/>
            <person name="Petersen F."/>
            <person name="Wong J."/>
        </authorList>
    </citation>
    <scope>NUCLEOTIDE SEQUENCE</scope>
    <source>
        <strain evidence="12">GSM-AAB239-AS_SAM_17_03QT</strain>
        <tissue evidence="12">Leaf</tissue>
    </source>
</reference>
<evidence type="ECO:0000256" key="3">
    <source>
        <dbReference type="ARBA" id="ARBA00022574"/>
    </source>
</evidence>
<gene>
    <name evidence="12" type="ORF">M6B38_371600</name>
</gene>
<dbReference type="AlphaFoldDB" id="A0AAX6GE09"/>
<name>A0AAX6GE09_IRIPA</name>
<evidence type="ECO:0000313" key="13">
    <source>
        <dbReference type="Proteomes" id="UP001140949"/>
    </source>
</evidence>
<protein>
    <submittedName>
        <fullName evidence="12">SEC12-like protein 2</fullName>
    </submittedName>
</protein>
<dbReference type="InterPro" id="IPR011047">
    <property type="entry name" value="Quinoprotein_ADH-like_sf"/>
</dbReference>
<dbReference type="PANTHER" id="PTHR23284:SF0">
    <property type="entry name" value="PROLACTIN REGULATORY ELEMENT-BINDING PROTEIN"/>
    <property type="match status" value="1"/>
</dbReference>
<evidence type="ECO:0000256" key="9">
    <source>
        <dbReference type="ARBA" id="ARBA00022989"/>
    </source>
</evidence>
<evidence type="ECO:0000256" key="6">
    <source>
        <dbReference type="ARBA" id="ARBA00022824"/>
    </source>
</evidence>
<feature type="transmembrane region" description="Helical" evidence="11">
    <location>
        <begin position="374"/>
        <end position="393"/>
    </location>
</feature>
<dbReference type="InterPro" id="IPR045260">
    <property type="entry name" value="Sec12-like"/>
</dbReference>
<evidence type="ECO:0000256" key="1">
    <source>
        <dbReference type="ARBA" id="ARBA00004389"/>
    </source>
</evidence>
<keyword evidence="8" id="KW-0653">Protein transport</keyword>
<dbReference type="EMBL" id="JANAVB010020798">
    <property type="protein sequence ID" value="KAJ6826607.1"/>
    <property type="molecule type" value="Genomic_DNA"/>
</dbReference>
<dbReference type="Pfam" id="PF00400">
    <property type="entry name" value="WD40"/>
    <property type="match status" value="2"/>
</dbReference>
<organism evidence="12 13">
    <name type="scientific">Iris pallida</name>
    <name type="common">Sweet iris</name>
    <dbReference type="NCBI Taxonomy" id="29817"/>
    <lineage>
        <taxon>Eukaryota</taxon>
        <taxon>Viridiplantae</taxon>
        <taxon>Streptophyta</taxon>
        <taxon>Embryophyta</taxon>
        <taxon>Tracheophyta</taxon>
        <taxon>Spermatophyta</taxon>
        <taxon>Magnoliopsida</taxon>
        <taxon>Liliopsida</taxon>
        <taxon>Asparagales</taxon>
        <taxon>Iridaceae</taxon>
        <taxon>Iridoideae</taxon>
        <taxon>Irideae</taxon>
        <taxon>Iris</taxon>
    </lineage>
</organism>
<dbReference type="InterPro" id="IPR001680">
    <property type="entry name" value="WD40_rpt"/>
</dbReference>
<dbReference type="InterPro" id="IPR015943">
    <property type="entry name" value="WD40/YVTN_repeat-like_dom_sf"/>
</dbReference>
<accession>A0AAX6GE09</accession>
<evidence type="ECO:0000256" key="5">
    <source>
        <dbReference type="ARBA" id="ARBA00022737"/>
    </source>
</evidence>
<keyword evidence="7" id="KW-0931">ER-Golgi transport</keyword>
<keyword evidence="4 11" id="KW-0812">Transmembrane</keyword>